<dbReference type="GO" id="GO:0016491">
    <property type="term" value="F:oxidoreductase activity"/>
    <property type="evidence" value="ECO:0007669"/>
    <property type="project" value="InterPro"/>
</dbReference>
<protein>
    <submittedName>
        <fullName evidence="3">Oxidoreductase FAD/NAD(P)-binding</fullName>
    </submittedName>
</protein>
<dbReference type="CDD" id="cd06221">
    <property type="entry name" value="sulfite_reductase_like"/>
    <property type="match status" value="1"/>
</dbReference>
<dbReference type="GO" id="GO:0006221">
    <property type="term" value="P:pyrimidine nucleotide biosynthetic process"/>
    <property type="evidence" value="ECO:0007669"/>
    <property type="project" value="InterPro"/>
</dbReference>
<dbReference type="Pfam" id="PF00175">
    <property type="entry name" value="NAD_binding_1"/>
    <property type="match status" value="1"/>
</dbReference>
<organism evidence="3 4">
    <name type="scientific">Luminiphilus syltensis NOR5-1B</name>
    <dbReference type="NCBI Taxonomy" id="565045"/>
    <lineage>
        <taxon>Bacteria</taxon>
        <taxon>Pseudomonadati</taxon>
        <taxon>Pseudomonadota</taxon>
        <taxon>Gammaproteobacteria</taxon>
        <taxon>Cellvibrionales</taxon>
        <taxon>Halieaceae</taxon>
        <taxon>Luminiphilus</taxon>
    </lineage>
</organism>
<evidence type="ECO:0000256" key="1">
    <source>
        <dbReference type="PIRSR" id="PIRSR006816-2"/>
    </source>
</evidence>
<dbReference type="PRINTS" id="PR00406">
    <property type="entry name" value="CYTB5RDTASE"/>
</dbReference>
<feature type="binding site" evidence="1">
    <location>
        <position position="251"/>
    </location>
    <ligand>
        <name>[2Fe-2S] cluster</name>
        <dbReference type="ChEBI" id="CHEBI:190135"/>
    </ligand>
</feature>
<dbReference type="HOGENOM" id="CLU_003827_1_1_6"/>
<dbReference type="Gene3D" id="2.40.30.10">
    <property type="entry name" value="Translation factors"/>
    <property type="match status" value="1"/>
</dbReference>
<accession>B8KXU2</accession>
<dbReference type="PANTHER" id="PTHR43513:SF1">
    <property type="entry name" value="ANAEROBIC SULFITE REDUCTASE SUBUNIT B"/>
    <property type="match status" value="1"/>
</dbReference>
<evidence type="ECO:0000313" key="3">
    <source>
        <dbReference type="EMBL" id="EED34089.1"/>
    </source>
</evidence>
<feature type="domain" description="FAD-binding FR-type" evidence="2">
    <location>
        <begin position="1"/>
        <end position="99"/>
    </location>
</feature>
<keyword evidence="1" id="KW-0479">Metal-binding</keyword>
<feature type="binding site" evidence="1">
    <location>
        <position position="235"/>
    </location>
    <ligand>
        <name>[2Fe-2S] cluster</name>
        <dbReference type="ChEBI" id="CHEBI:190135"/>
    </ligand>
</feature>
<keyword evidence="4" id="KW-1185">Reference proteome</keyword>
<evidence type="ECO:0000313" key="4">
    <source>
        <dbReference type="Proteomes" id="UP000004699"/>
    </source>
</evidence>
<dbReference type="InterPro" id="IPR050353">
    <property type="entry name" value="PyrK_electron_transfer"/>
</dbReference>
<name>B8KXU2_9GAMM</name>
<dbReference type="Gene3D" id="3.40.50.80">
    <property type="entry name" value="Nucleotide-binding domain of ferredoxin-NADP reductase (FNR) module"/>
    <property type="match status" value="1"/>
</dbReference>
<dbReference type="STRING" id="565045.NOR51B_26"/>
<evidence type="ECO:0000259" key="2">
    <source>
        <dbReference type="PROSITE" id="PS51384"/>
    </source>
</evidence>
<dbReference type="GO" id="GO:0051537">
    <property type="term" value="F:2 iron, 2 sulfur cluster binding"/>
    <property type="evidence" value="ECO:0007669"/>
    <property type="project" value="UniProtKB-KW"/>
</dbReference>
<dbReference type="GO" id="GO:0046872">
    <property type="term" value="F:metal ion binding"/>
    <property type="evidence" value="ECO:0007669"/>
    <property type="project" value="UniProtKB-KW"/>
</dbReference>
<dbReference type="GO" id="GO:0050660">
    <property type="term" value="F:flavin adenine dinucleotide binding"/>
    <property type="evidence" value="ECO:0007669"/>
    <property type="project" value="InterPro"/>
</dbReference>
<dbReference type="InterPro" id="IPR017927">
    <property type="entry name" value="FAD-bd_FR_type"/>
</dbReference>
<dbReference type="InterPro" id="IPR039261">
    <property type="entry name" value="FNR_nucleotide-bd"/>
</dbReference>
<dbReference type="EMBL" id="DS999411">
    <property type="protein sequence ID" value="EED34089.1"/>
    <property type="molecule type" value="Genomic_DNA"/>
</dbReference>
<keyword evidence="1" id="KW-0408">Iron</keyword>
<comment type="cofactor">
    <cofactor evidence="1">
        <name>[2Fe-2S] cluster</name>
        <dbReference type="ChEBI" id="CHEBI:190135"/>
    </cofactor>
    <text evidence="1">Binds 1 [2Fe-2S] cluster per subunit.</text>
</comment>
<keyword evidence="1" id="KW-0001">2Fe-2S</keyword>
<dbReference type="SUPFAM" id="SSF63380">
    <property type="entry name" value="Riboflavin synthase domain-like"/>
    <property type="match status" value="1"/>
</dbReference>
<dbReference type="Pfam" id="PF10418">
    <property type="entry name" value="DHODB_Fe-S_bind"/>
    <property type="match status" value="1"/>
</dbReference>
<dbReference type="eggNOG" id="COG0543">
    <property type="taxonomic scope" value="Bacteria"/>
</dbReference>
<dbReference type="InterPro" id="IPR017938">
    <property type="entry name" value="Riboflavin_synthase-like_b-brl"/>
</dbReference>
<dbReference type="InterPro" id="IPR019480">
    <property type="entry name" value="Dihydroorotate_DH_Fe-S-bd"/>
</dbReference>
<dbReference type="InterPro" id="IPR001433">
    <property type="entry name" value="OxRdtase_FAD/NAD-bd"/>
</dbReference>
<reference evidence="4" key="1">
    <citation type="journal article" date="2013" name="BMC Microbiol.">
        <title>Taxonomy and evolution of bacteriochlorophyll a-containing members of the OM60/NOR5 clade of marine gammaproteobacteria: description of Luminiphilus syltensis gen. nov., sp. nov., reclassification of Haliea rubra as Pseudohaliea rubra gen. nov., comb. nov., and emendation of Chromatocurvus halotolerans.</title>
        <authorList>
            <person name="Spring S."/>
            <person name="Riedel T."/>
            <person name="Sproer C."/>
            <person name="Yan S."/>
            <person name="Harder J."/>
            <person name="Fuchs B.M."/>
        </authorList>
    </citation>
    <scope>NUCLEOTIDE SEQUENCE [LARGE SCALE GENOMIC DNA]</scope>
    <source>
        <strain evidence="4">NOR51-B</strain>
    </source>
</reference>
<proteinExistence type="predicted"/>
<dbReference type="InterPro" id="IPR001709">
    <property type="entry name" value="Flavoprot_Pyr_Nucl_cyt_Rdtase"/>
</dbReference>
<sequence>MLPRRFRVVENTRETVDTYTFSIAAMDGVSEFSFAPGQFNMLYLFGYGEVPISICGDPAQPGLLVHTVRATGSVTQAFASLKAGDMIGVRGPFGSSWPVAAAEGGDVLIVAGGLGLAPLRSAIYRLLAREGRYRRIVILYGARSPDTILFAEELKRWRDQPGISCDITVDYADANWQGRVGVITQLIAQAEFDPQQVVALICGPEIMMRFSVAALKSLGVSDASIHVSLERSMKCALGHCGHCQFGPLFVCKDGPVLPYDQIATLLGVAEL</sequence>
<dbReference type="Proteomes" id="UP000004699">
    <property type="component" value="Unassembled WGS sequence"/>
</dbReference>
<dbReference type="PANTHER" id="PTHR43513">
    <property type="entry name" value="DIHYDROOROTATE DEHYDROGENASE B (NAD(+)), ELECTRON TRANSFER SUBUNIT"/>
    <property type="match status" value="1"/>
</dbReference>
<gene>
    <name evidence="3" type="ORF">NOR51B_26</name>
</gene>
<feature type="binding site" evidence="1">
    <location>
        <position position="240"/>
    </location>
    <ligand>
        <name>[2Fe-2S] cluster</name>
        <dbReference type="ChEBI" id="CHEBI:190135"/>
    </ligand>
</feature>
<dbReference type="PROSITE" id="PS51384">
    <property type="entry name" value="FAD_FR"/>
    <property type="match status" value="1"/>
</dbReference>
<dbReference type="PIRSF" id="PIRSF006816">
    <property type="entry name" value="Cyc3_hyd_g"/>
    <property type="match status" value="1"/>
</dbReference>
<dbReference type="AlphaFoldDB" id="B8KXU2"/>
<dbReference type="SUPFAM" id="SSF52343">
    <property type="entry name" value="Ferredoxin reductase-like, C-terminal NADP-linked domain"/>
    <property type="match status" value="1"/>
</dbReference>
<feature type="binding site" evidence="1">
    <location>
        <position position="243"/>
    </location>
    <ligand>
        <name>[2Fe-2S] cluster</name>
        <dbReference type="ChEBI" id="CHEBI:190135"/>
    </ligand>
</feature>
<dbReference type="InterPro" id="IPR012165">
    <property type="entry name" value="Cyt_c3_hydrogenase_gsu"/>
</dbReference>
<keyword evidence="1" id="KW-0411">Iron-sulfur</keyword>
<dbReference type="PRINTS" id="PR00371">
    <property type="entry name" value="FPNCR"/>
</dbReference>